<comment type="function">
    <text evidence="1 12">Catalyzes the condensation of (S)-aspartate-beta-semialdehyde [(S)-ASA] and pyruvate to 4-hydroxy-tetrahydrodipicolinate (HTPA).</text>
</comment>
<dbReference type="PRINTS" id="PR00146">
    <property type="entry name" value="DHPICSNTHASE"/>
</dbReference>
<evidence type="ECO:0000256" key="15">
    <source>
        <dbReference type="PIRSR" id="PIRSR001365-2"/>
    </source>
</evidence>
<evidence type="ECO:0000256" key="7">
    <source>
        <dbReference type="ARBA" id="ARBA00022915"/>
    </source>
</evidence>
<keyword evidence="8 12" id="KW-0457">Lysine biosynthesis</keyword>
<dbReference type="PIRSF" id="PIRSF001365">
    <property type="entry name" value="DHDPS"/>
    <property type="match status" value="1"/>
</dbReference>
<comment type="subunit">
    <text evidence="12">Homotetramer; dimer of dimers.</text>
</comment>
<dbReference type="AlphaFoldDB" id="A0A1F4SQF2"/>
<evidence type="ECO:0000256" key="3">
    <source>
        <dbReference type="ARBA" id="ARBA00007592"/>
    </source>
</evidence>
<feature type="active site" description="Schiff-base intermediate with substrate" evidence="12 14">
    <location>
        <position position="163"/>
    </location>
</feature>
<feature type="site" description="Part of a proton relay during catalysis" evidence="12">
    <location>
        <position position="109"/>
    </location>
</feature>
<comment type="caution">
    <text evidence="12">Was originally thought to be a dihydrodipicolinate synthase (DHDPS), catalyzing the condensation of (S)-aspartate-beta-semialdehyde [(S)-ASA] and pyruvate to dihydrodipicolinate (DHDP). However, it was shown in E.coli that the product of the enzymatic reaction is not dihydrodipicolinate but in fact (4S)-4-hydroxy-2,3,4,5-tetrahydro-(2S)-dipicolinic acid (HTPA), and that the consecutive dehydration reaction leading to DHDP is not spontaneous but catalyzed by DapB.</text>
</comment>
<evidence type="ECO:0000256" key="14">
    <source>
        <dbReference type="PIRSR" id="PIRSR001365-1"/>
    </source>
</evidence>
<dbReference type="UniPathway" id="UPA00034">
    <property type="reaction ID" value="UER00017"/>
</dbReference>
<evidence type="ECO:0000256" key="1">
    <source>
        <dbReference type="ARBA" id="ARBA00003294"/>
    </source>
</evidence>
<dbReference type="STRING" id="1802579.A2310_07965"/>
<feature type="active site" description="Proton donor/acceptor" evidence="12 14">
    <location>
        <position position="135"/>
    </location>
</feature>
<keyword evidence="7 12" id="KW-0220">Diaminopimelate biosynthesis</keyword>
<comment type="pathway">
    <text evidence="2 12">Amino-acid biosynthesis; L-lysine biosynthesis via DAP pathway; (S)-tetrahydrodipicolinate from L-aspartate: step 3/4.</text>
</comment>
<evidence type="ECO:0000313" key="17">
    <source>
        <dbReference type="Proteomes" id="UP000178417"/>
    </source>
</evidence>
<reference evidence="16 17" key="1">
    <citation type="journal article" date="2016" name="Nat. Commun.">
        <title>Thousands of microbial genomes shed light on interconnected biogeochemical processes in an aquifer system.</title>
        <authorList>
            <person name="Anantharaman K."/>
            <person name="Brown C.T."/>
            <person name="Hug L.A."/>
            <person name="Sharon I."/>
            <person name="Castelle C.J."/>
            <person name="Probst A.J."/>
            <person name="Thomas B.C."/>
            <person name="Singh A."/>
            <person name="Wilkins M.J."/>
            <person name="Karaoz U."/>
            <person name="Brodie E.L."/>
            <person name="Williams K.H."/>
            <person name="Hubbard S.S."/>
            <person name="Banfield J.F."/>
        </authorList>
    </citation>
    <scope>NUCLEOTIDE SEQUENCE [LARGE SCALE GENOMIC DNA]</scope>
</reference>
<gene>
    <name evidence="12" type="primary">dapA</name>
    <name evidence="16" type="ORF">A2310_07965</name>
</gene>
<feature type="site" description="Part of a proton relay during catalysis" evidence="12">
    <location>
        <position position="46"/>
    </location>
</feature>
<evidence type="ECO:0000256" key="9">
    <source>
        <dbReference type="ARBA" id="ARBA00023239"/>
    </source>
</evidence>
<comment type="subcellular location">
    <subcellularLocation>
        <location evidence="12">Cytoplasm</location>
    </subcellularLocation>
</comment>
<evidence type="ECO:0000256" key="4">
    <source>
        <dbReference type="ARBA" id="ARBA00012086"/>
    </source>
</evidence>
<accession>A0A1F4SQF2</accession>
<feature type="binding site" evidence="12 15">
    <location>
        <position position="205"/>
    </location>
    <ligand>
        <name>pyruvate</name>
        <dbReference type="ChEBI" id="CHEBI:15361"/>
    </ligand>
</feature>
<dbReference type="NCBIfam" id="TIGR00674">
    <property type="entry name" value="dapA"/>
    <property type="match status" value="1"/>
</dbReference>
<dbReference type="EMBL" id="MEUB01000027">
    <property type="protein sequence ID" value="OGC22676.1"/>
    <property type="molecule type" value="Genomic_DNA"/>
</dbReference>
<evidence type="ECO:0000256" key="5">
    <source>
        <dbReference type="ARBA" id="ARBA00022490"/>
    </source>
</evidence>
<proteinExistence type="inferred from homology"/>
<keyword evidence="10 12" id="KW-0704">Schiff base</keyword>
<dbReference type="GO" id="GO:0009089">
    <property type="term" value="P:lysine biosynthetic process via diaminopimelate"/>
    <property type="evidence" value="ECO:0007669"/>
    <property type="project" value="UniProtKB-UniRule"/>
</dbReference>
<evidence type="ECO:0000313" key="16">
    <source>
        <dbReference type="EMBL" id="OGC22676.1"/>
    </source>
</evidence>
<dbReference type="Pfam" id="PF00701">
    <property type="entry name" value="DHDPS"/>
    <property type="match status" value="1"/>
</dbReference>
<evidence type="ECO:0000256" key="11">
    <source>
        <dbReference type="ARBA" id="ARBA00047836"/>
    </source>
</evidence>
<evidence type="ECO:0000256" key="2">
    <source>
        <dbReference type="ARBA" id="ARBA00005120"/>
    </source>
</evidence>
<evidence type="ECO:0000256" key="6">
    <source>
        <dbReference type="ARBA" id="ARBA00022605"/>
    </source>
</evidence>
<sequence>MVALGNLMTAMVTPFKDDMSVDYDKAEKLAMYLAENGSEAILLHGTTGESPTLSHEEEYELYRVVVKTLSGKCKVIAGTGSNSTLTSVKSTIEAEKIGVDGAMVVVPYYNKPSQEGLYQHFKAVAENTGLPLIIYNIPGRTGINMLPETVARIADIKNYVGIKDAAGNLDQTSLTKKLCPSDFIIWSGDDSLTLPMMAVGAVGVISVASHIVGKDISAMVKAYQSGNVKKAQEIHLKLLPIFKVLFITANPTPVKAALQMVGMPVGKPRLPLIEANDEEKDKIKKVLLELDLIK</sequence>
<dbReference type="GO" id="GO:0019877">
    <property type="term" value="P:diaminopimelate biosynthetic process"/>
    <property type="evidence" value="ECO:0007669"/>
    <property type="project" value="UniProtKB-UniRule"/>
</dbReference>
<dbReference type="InterPro" id="IPR013785">
    <property type="entry name" value="Aldolase_TIM"/>
</dbReference>
<dbReference type="PANTHER" id="PTHR12128">
    <property type="entry name" value="DIHYDRODIPICOLINATE SYNTHASE"/>
    <property type="match status" value="1"/>
</dbReference>
<dbReference type="GO" id="GO:0005829">
    <property type="term" value="C:cytosol"/>
    <property type="evidence" value="ECO:0007669"/>
    <property type="project" value="TreeGrafter"/>
</dbReference>
<feature type="binding site" evidence="12 15">
    <location>
        <position position="47"/>
    </location>
    <ligand>
        <name>pyruvate</name>
        <dbReference type="ChEBI" id="CHEBI:15361"/>
    </ligand>
</feature>
<dbReference type="GO" id="GO:0008840">
    <property type="term" value="F:4-hydroxy-tetrahydrodipicolinate synthase activity"/>
    <property type="evidence" value="ECO:0007669"/>
    <property type="project" value="UniProtKB-UniRule"/>
</dbReference>
<dbReference type="CDD" id="cd00950">
    <property type="entry name" value="DHDPS"/>
    <property type="match status" value="1"/>
</dbReference>
<keyword evidence="5 12" id="KW-0963">Cytoplasm</keyword>
<evidence type="ECO:0000256" key="10">
    <source>
        <dbReference type="ARBA" id="ARBA00023270"/>
    </source>
</evidence>
<dbReference type="SUPFAM" id="SSF51569">
    <property type="entry name" value="Aldolase"/>
    <property type="match status" value="1"/>
</dbReference>
<dbReference type="HAMAP" id="MF_00418">
    <property type="entry name" value="DapA"/>
    <property type="match status" value="1"/>
</dbReference>
<dbReference type="EC" id="4.3.3.7" evidence="4 12"/>
<keyword evidence="6 12" id="KW-0028">Amino-acid biosynthesis</keyword>
<protein>
    <recommendedName>
        <fullName evidence="4 12">4-hydroxy-tetrahydrodipicolinate synthase</fullName>
        <shortName evidence="12">HTPA synthase</shortName>
        <ecNumber evidence="4 12">4.3.3.7</ecNumber>
    </recommendedName>
</protein>
<evidence type="ECO:0000256" key="13">
    <source>
        <dbReference type="PIRNR" id="PIRNR001365"/>
    </source>
</evidence>
<evidence type="ECO:0000256" key="8">
    <source>
        <dbReference type="ARBA" id="ARBA00023154"/>
    </source>
</evidence>
<dbReference type="PANTHER" id="PTHR12128:SF66">
    <property type="entry name" value="4-HYDROXY-2-OXOGLUTARATE ALDOLASE, MITOCHONDRIAL"/>
    <property type="match status" value="1"/>
</dbReference>
<comment type="catalytic activity">
    <reaction evidence="11 12">
        <text>L-aspartate 4-semialdehyde + pyruvate = (2S,4S)-4-hydroxy-2,3,4,5-tetrahydrodipicolinate + H2O + H(+)</text>
        <dbReference type="Rhea" id="RHEA:34171"/>
        <dbReference type="ChEBI" id="CHEBI:15361"/>
        <dbReference type="ChEBI" id="CHEBI:15377"/>
        <dbReference type="ChEBI" id="CHEBI:15378"/>
        <dbReference type="ChEBI" id="CHEBI:67139"/>
        <dbReference type="ChEBI" id="CHEBI:537519"/>
        <dbReference type="EC" id="4.3.3.7"/>
    </reaction>
</comment>
<name>A0A1F4SQF2_UNCSA</name>
<evidence type="ECO:0000256" key="12">
    <source>
        <dbReference type="HAMAP-Rule" id="MF_00418"/>
    </source>
</evidence>
<comment type="similarity">
    <text evidence="3 12 13">Belongs to the DapA family.</text>
</comment>
<dbReference type="InterPro" id="IPR020624">
    <property type="entry name" value="Schiff_base-form_aldolases_CS"/>
</dbReference>
<dbReference type="InterPro" id="IPR002220">
    <property type="entry name" value="DapA-like"/>
</dbReference>
<comment type="caution">
    <text evidence="16">The sequence shown here is derived from an EMBL/GenBank/DDBJ whole genome shotgun (WGS) entry which is preliminary data.</text>
</comment>
<organism evidence="16 17">
    <name type="scientific">candidate division WOR-1 bacterium RIFOXYB2_FULL_37_13</name>
    <dbReference type="NCBI Taxonomy" id="1802579"/>
    <lineage>
        <taxon>Bacteria</taxon>
        <taxon>Bacillati</taxon>
        <taxon>Saganbacteria</taxon>
    </lineage>
</organism>
<dbReference type="Proteomes" id="UP000178417">
    <property type="component" value="Unassembled WGS sequence"/>
</dbReference>
<keyword evidence="9 12" id="KW-0456">Lyase</keyword>
<dbReference type="PROSITE" id="PS00665">
    <property type="entry name" value="DHDPS_1"/>
    <property type="match status" value="1"/>
</dbReference>
<dbReference type="Gene3D" id="3.20.20.70">
    <property type="entry name" value="Aldolase class I"/>
    <property type="match status" value="1"/>
</dbReference>
<dbReference type="InterPro" id="IPR005263">
    <property type="entry name" value="DapA"/>
</dbReference>
<dbReference type="SMART" id="SM01130">
    <property type="entry name" value="DHDPS"/>
    <property type="match status" value="1"/>
</dbReference>